<keyword evidence="2" id="KW-0472">Membrane</keyword>
<evidence type="ECO:0000256" key="1">
    <source>
        <dbReference type="SAM" id="MobiDB-lite"/>
    </source>
</evidence>
<protein>
    <submittedName>
        <fullName evidence="3">Uncharacterized protein</fullName>
    </submittedName>
</protein>
<keyword evidence="2" id="KW-0812">Transmembrane</keyword>
<feature type="region of interest" description="Disordered" evidence="1">
    <location>
        <begin position="391"/>
        <end position="462"/>
    </location>
</feature>
<evidence type="ECO:0000256" key="2">
    <source>
        <dbReference type="SAM" id="Phobius"/>
    </source>
</evidence>
<gene>
    <name evidence="3" type="ORF">VNO80_18549</name>
</gene>
<organism evidence="3 4">
    <name type="scientific">Phaseolus coccineus</name>
    <name type="common">Scarlet runner bean</name>
    <name type="synonym">Phaseolus multiflorus</name>
    <dbReference type="NCBI Taxonomy" id="3886"/>
    <lineage>
        <taxon>Eukaryota</taxon>
        <taxon>Viridiplantae</taxon>
        <taxon>Streptophyta</taxon>
        <taxon>Embryophyta</taxon>
        <taxon>Tracheophyta</taxon>
        <taxon>Spermatophyta</taxon>
        <taxon>Magnoliopsida</taxon>
        <taxon>eudicotyledons</taxon>
        <taxon>Gunneridae</taxon>
        <taxon>Pentapetalae</taxon>
        <taxon>rosids</taxon>
        <taxon>fabids</taxon>
        <taxon>Fabales</taxon>
        <taxon>Fabaceae</taxon>
        <taxon>Papilionoideae</taxon>
        <taxon>50 kb inversion clade</taxon>
        <taxon>NPAAA clade</taxon>
        <taxon>indigoferoid/millettioid clade</taxon>
        <taxon>Phaseoleae</taxon>
        <taxon>Phaseolus</taxon>
    </lineage>
</organism>
<dbReference type="Proteomes" id="UP001374584">
    <property type="component" value="Unassembled WGS sequence"/>
</dbReference>
<keyword evidence="4" id="KW-1185">Reference proteome</keyword>
<evidence type="ECO:0000313" key="3">
    <source>
        <dbReference type="EMBL" id="KAK7353110.1"/>
    </source>
</evidence>
<sequence>MEDLDMELDWAQVDILTSTSPPLFNNLTYASEQLNAPTVSAGTVAATPNQAQSTDHAFNFSEDANSGNLPQLSVDDCYQLPQLPSNSALAPLPDEIQSSYYVPSMVGLNTEGAGSSVQGPIMTPVNYYNQFPLTQNNNFPLIHDLGQHNQQNTNNQQQSSQYPAFFQQNFQQNSVETLAVGNEATNSHFMTNQISPVFAHNNHAINPHSAWNSQRSLWMQDQGNQYNPLLQNTGFIQHNSFSLNRPSSLSSSFTSPSALNSANMGFSGTRPTEGPSGLLFNNQVSHISSLLRPERAQGTQLLQVPPFSVNTMTSQRADNGLTLPSSFRTQTSVPSLNMLNQSDRSLVTYGPYTNLQQSPSLNLQSPSLNLQSPSLNLQYPRIAGNALSTVLSVEQGQREPPRRGRPRKHFEPGEASSPYKRRKRGSSTRENVGRSSLSQGNQTAAGAVTDQNPPNASSSAAETASPFVNAMYDPAFERAGVPIDPLLRPEWCEEPCKVKEEILRETCLQVHISLPQFADDTMFFCKAADVKIILVRSCFYPYVSCLFSSLVAGWSSLSGSCFLFFSVGCMFYFLIILKAAFCQLVKAAAVCIFFAGKKA</sequence>
<proteinExistence type="predicted"/>
<feature type="compositionally biased region" description="Polar residues" evidence="1">
    <location>
        <begin position="428"/>
        <end position="462"/>
    </location>
</feature>
<reference evidence="3 4" key="1">
    <citation type="submission" date="2024-01" db="EMBL/GenBank/DDBJ databases">
        <title>The genomes of 5 underutilized Papilionoideae crops provide insights into root nodulation and disease resistanc.</title>
        <authorList>
            <person name="Jiang F."/>
        </authorList>
    </citation>
    <scope>NUCLEOTIDE SEQUENCE [LARGE SCALE GENOMIC DNA]</scope>
    <source>
        <strain evidence="3">JINMINGXINNONG_FW02</strain>
        <tissue evidence="3">Leaves</tissue>
    </source>
</reference>
<feature type="region of interest" description="Disordered" evidence="1">
    <location>
        <begin position="260"/>
        <end position="279"/>
    </location>
</feature>
<comment type="caution">
    <text evidence="3">The sequence shown here is derived from an EMBL/GenBank/DDBJ whole genome shotgun (WGS) entry which is preliminary data.</text>
</comment>
<dbReference type="EMBL" id="JAYMYR010000007">
    <property type="protein sequence ID" value="KAK7353110.1"/>
    <property type="molecule type" value="Genomic_DNA"/>
</dbReference>
<keyword evidence="2" id="KW-1133">Transmembrane helix</keyword>
<name>A0AAN9MED0_PHACN</name>
<evidence type="ECO:0000313" key="4">
    <source>
        <dbReference type="Proteomes" id="UP001374584"/>
    </source>
</evidence>
<dbReference type="AlphaFoldDB" id="A0AAN9MED0"/>
<accession>A0AAN9MED0</accession>
<feature type="transmembrane region" description="Helical" evidence="2">
    <location>
        <begin position="539"/>
        <end position="565"/>
    </location>
</feature>